<reference evidence="4 5" key="2">
    <citation type="submission" date="2017-09" db="EMBL/GenBank/DDBJ databases">
        <title>Bacillus patelloidae sp. nov., isolated from the intestinal tract of a marine limpet.</title>
        <authorList>
            <person name="Liu R."/>
            <person name="Dong C."/>
            <person name="Shao Z."/>
        </authorList>
    </citation>
    <scope>NUCLEOTIDE SEQUENCE [LARGE SCALE GENOMIC DNA]</scope>
    <source>
        <strain evidence="4 5">SA5d-4</strain>
    </source>
</reference>
<dbReference type="Gene3D" id="3.40.250.10">
    <property type="entry name" value="Rhodanese-like domain"/>
    <property type="match status" value="2"/>
</dbReference>
<dbReference type="PROSITE" id="PS50206">
    <property type="entry name" value="RHODANESE_3"/>
    <property type="match status" value="2"/>
</dbReference>
<dbReference type="InterPro" id="IPR036873">
    <property type="entry name" value="Rhodanese-like_dom_sf"/>
</dbReference>
<keyword evidence="1 4" id="KW-0808">Transferase</keyword>
<evidence type="ECO:0000256" key="2">
    <source>
        <dbReference type="ARBA" id="ARBA00022737"/>
    </source>
</evidence>
<proteinExistence type="predicted"/>
<keyword evidence="2" id="KW-0677">Repeat</keyword>
<sequence length="275" mass="31324">MQYIVNDEWLLDRLHDEDIRIIDCRFPMSTGTDGRQLFLKDHIPGAVYCDLEVDLSRNVSTHGGRHPIPSKKSLETLFGRLGIEKTTKVVIYDDQGGAMAARLWFLLRYAGHTKAFILNGGYSVWKSAGLPISDEHTEVKETKFVGNFQNDIIVDMEEVQRAIIDDNTILIDSREEKRYKGIHEPLDPIAGHIPSAVNYFWKDLLDETGKWKSDEEIKARFAQLPKEKSYIVYCGSGVTACPNILALIESGYKNVKLYGGSWSDWCSYKDNEIEK</sequence>
<dbReference type="GO" id="GO:0004792">
    <property type="term" value="F:thiosulfate-cyanide sulfurtransferase activity"/>
    <property type="evidence" value="ECO:0007669"/>
    <property type="project" value="TreeGrafter"/>
</dbReference>
<evidence type="ECO:0000313" key="5">
    <source>
        <dbReference type="Proteomes" id="UP000217083"/>
    </source>
</evidence>
<evidence type="ECO:0000259" key="3">
    <source>
        <dbReference type="PROSITE" id="PS50206"/>
    </source>
</evidence>
<feature type="domain" description="Rhodanese" evidence="3">
    <location>
        <begin position="164"/>
        <end position="274"/>
    </location>
</feature>
<keyword evidence="5" id="KW-1185">Reference proteome</keyword>
<evidence type="ECO:0000313" key="4">
    <source>
        <dbReference type="EMBL" id="OZM57465.1"/>
    </source>
</evidence>
<name>A0A263BUU0_9BACI</name>
<dbReference type="Pfam" id="PF00581">
    <property type="entry name" value="Rhodanese"/>
    <property type="match status" value="2"/>
</dbReference>
<dbReference type="CDD" id="cd01449">
    <property type="entry name" value="TST_Repeat_2"/>
    <property type="match status" value="1"/>
</dbReference>
<dbReference type="InterPro" id="IPR045078">
    <property type="entry name" value="TST/MPST-like"/>
</dbReference>
<dbReference type="RefSeq" id="WP_094924145.1">
    <property type="nucleotide sequence ID" value="NZ_NPIA01000003.1"/>
</dbReference>
<protein>
    <submittedName>
        <fullName evidence="4">Sulfurtransferase</fullName>
    </submittedName>
</protein>
<accession>A0A263BUU0</accession>
<dbReference type="Proteomes" id="UP000217083">
    <property type="component" value="Unassembled WGS sequence"/>
</dbReference>
<gene>
    <name evidence="4" type="ORF">CIB95_08405</name>
</gene>
<dbReference type="AlphaFoldDB" id="A0A263BUU0"/>
<dbReference type="SMART" id="SM00450">
    <property type="entry name" value="RHOD"/>
    <property type="match status" value="2"/>
</dbReference>
<organism evidence="4 5">
    <name type="scientific">Lottiidibacillus patelloidae</name>
    <dbReference type="NCBI Taxonomy" id="2670334"/>
    <lineage>
        <taxon>Bacteria</taxon>
        <taxon>Bacillati</taxon>
        <taxon>Bacillota</taxon>
        <taxon>Bacilli</taxon>
        <taxon>Bacillales</taxon>
        <taxon>Bacillaceae</taxon>
        <taxon>Lottiidibacillus</taxon>
    </lineage>
</organism>
<comment type="caution">
    <text evidence="4">The sequence shown here is derived from an EMBL/GenBank/DDBJ whole genome shotgun (WGS) entry which is preliminary data.</text>
</comment>
<dbReference type="CDD" id="cd01448">
    <property type="entry name" value="TST_Repeat_1"/>
    <property type="match status" value="1"/>
</dbReference>
<dbReference type="EMBL" id="NPIA01000003">
    <property type="protein sequence ID" value="OZM57465.1"/>
    <property type="molecule type" value="Genomic_DNA"/>
</dbReference>
<feature type="domain" description="Rhodanese" evidence="3">
    <location>
        <begin position="15"/>
        <end position="134"/>
    </location>
</feature>
<dbReference type="PANTHER" id="PTHR11364">
    <property type="entry name" value="THIOSULFATE SULFERTANSFERASE"/>
    <property type="match status" value="1"/>
</dbReference>
<dbReference type="PANTHER" id="PTHR11364:SF27">
    <property type="entry name" value="SULFURTRANSFERASE"/>
    <property type="match status" value="1"/>
</dbReference>
<dbReference type="SUPFAM" id="SSF52821">
    <property type="entry name" value="Rhodanese/Cell cycle control phosphatase"/>
    <property type="match status" value="2"/>
</dbReference>
<dbReference type="InterPro" id="IPR001763">
    <property type="entry name" value="Rhodanese-like_dom"/>
</dbReference>
<reference evidence="5" key="1">
    <citation type="submission" date="2017-08" db="EMBL/GenBank/DDBJ databases">
        <authorList>
            <person name="Huang Z."/>
        </authorList>
    </citation>
    <scope>NUCLEOTIDE SEQUENCE [LARGE SCALE GENOMIC DNA]</scope>
    <source>
        <strain evidence="5">SA5d-4</strain>
    </source>
</reference>
<evidence type="ECO:0000256" key="1">
    <source>
        <dbReference type="ARBA" id="ARBA00022679"/>
    </source>
</evidence>